<feature type="compositionally biased region" description="Gly residues" evidence="1">
    <location>
        <begin position="166"/>
        <end position="177"/>
    </location>
</feature>
<dbReference type="CDD" id="cd00254">
    <property type="entry name" value="LT-like"/>
    <property type="match status" value="1"/>
</dbReference>
<dbReference type="PROSITE" id="PS51782">
    <property type="entry name" value="LYSM"/>
    <property type="match status" value="3"/>
</dbReference>
<dbReference type="GO" id="GO:0008932">
    <property type="term" value="F:lytic endotransglycosylase activity"/>
    <property type="evidence" value="ECO:0007669"/>
    <property type="project" value="TreeGrafter"/>
</dbReference>
<protein>
    <submittedName>
        <fullName evidence="3">LysM peptidoglycan-binding domain-containing protein</fullName>
    </submittedName>
</protein>
<feature type="compositionally biased region" description="Low complexity" evidence="1">
    <location>
        <begin position="150"/>
        <end position="165"/>
    </location>
</feature>
<dbReference type="Gene3D" id="1.10.530.10">
    <property type="match status" value="1"/>
</dbReference>
<dbReference type="PANTHER" id="PTHR33734:SF22">
    <property type="entry name" value="MEMBRANE-BOUND LYTIC MUREIN TRANSGLYCOSYLASE D"/>
    <property type="match status" value="1"/>
</dbReference>
<dbReference type="SUPFAM" id="SSF54106">
    <property type="entry name" value="LysM domain"/>
    <property type="match status" value="3"/>
</dbReference>
<accession>A0A345NKM3</accession>
<dbReference type="Gene3D" id="3.10.350.10">
    <property type="entry name" value="LysM domain"/>
    <property type="match status" value="3"/>
</dbReference>
<dbReference type="InterPro" id="IPR008258">
    <property type="entry name" value="Transglycosylase_SLT_dom_1"/>
</dbReference>
<organism evidence="3 4">
    <name type="scientific">Ornithinimicrobium avium</name>
    <dbReference type="NCBI Taxonomy" id="2283195"/>
    <lineage>
        <taxon>Bacteria</taxon>
        <taxon>Bacillati</taxon>
        <taxon>Actinomycetota</taxon>
        <taxon>Actinomycetes</taxon>
        <taxon>Micrococcales</taxon>
        <taxon>Ornithinimicrobiaceae</taxon>
        <taxon>Ornithinimicrobium</taxon>
    </lineage>
</organism>
<feature type="domain" description="LysM" evidence="2">
    <location>
        <begin position="99"/>
        <end position="144"/>
    </location>
</feature>
<dbReference type="InterPro" id="IPR036779">
    <property type="entry name" value="LysM_dom_sf"/>
</dbReference>
<name>A0A345NKM3_9MICO</name>
<dbReference type="Pfam" id="PF01464">
    <property type="entry name" value="SLT"/>
    <property type="match status" value="1"/>
</dbReference>
<evidence type="ECO:0000259" key="2">
    <source>
        <dbReference type="PROSITE" id="PS51782"/>
    </source>
</evidence>
<evidence type="ECO:0000313" key="3">
    <source>
        <dbReference type="EMBL" id="AXH95581.1"/>
    </source>
</evidence>
<dbReference type="InterPro" id="IPR018392">
    <property type="entry name" value="LysM"/>
</dbReference>
<evidence type="ECO:0000313" key="4">
    <source>
        <dbReference type="Proteomes" id="UP000253790"/>
    </source>
</evidence>
<feature type="region of interest" description="Disordered" evidence="1">
    <location>
        <begin position="146"/>
        <end position="181"/>
    </location>
</feature>
<feature type="domain" description="LysM" evidence="2">
    <location>
        <begin position="251"/>
        <end position="295"/>
    </location>
</feature>
<dbReference type="Pfam" id="PF01476">
    <property type="entry name" value="LysM"/>
    <property type="match status" value="3"/>
</dbReference>
<dbReference type="SMART" id="SM00257">
    <property type="entry name" value="LysM"/>
    <property type="match status" value="3"/>
</dbReference>
<dbReference type="OrthoDB" id="5244690at2"/>
<feature type="compositionally biased region" description="Low complexity" evidence="1">
    <location>
        <begin position="296"/>
        <end position="317"/>
    </location>
</feature>
<sequence length="492" mass="50527">MNDIGVITTDTHLGPCPTRRPAGALVDFGVLSLQPQWSGCASPVTAARGLLSCTRSHAPGGPTTVSPLFAAMPPADLPTVAYVPSALHSSELVLARTTGTHTVRSGDTVYGIAARYGVSAQSVVRANGLKDGGRWILPGTTLLIPGKGGPVVASPPGSPAKSSTAGGAGTSSRGSGGTVTVRHGDTLSHIAVRHGTTVAALASTNGLRDTRIIYPGQLLRLPGAAAPGRGAATEASRSTSSGKASSSGSGGTVTVRSGDTLSGIAARHGTSVSALTRANGISSSAFIHPGQKLRLPGGASSAGPGTSSSSSKPATVTRPYDASTIGDYKKGEKVQDTFLHYRYSDGVARSAAANREYLASIKVPSRDAMKTLIVSTSKRHGVDSKLMLALSYQESGWNMRAVSPANAIGAMQVIPTSGQWASSLVGRELNLLDPADNVEAGVVIMKTLLSMTDKDDHAIAGYYQGLGSVRQHGLFPDSKQYVRNIRYFMTTL</sequence>
<dbReference type="InterPro" id="IPR023346">
    <property type="entry name" value="Lysozyme-like_dom_sf"/>
</dbReference>
<dbReference type="KEGG" id="orn:DV701_05110"/>
<dbReference type="SUPFAM" id="SSF53955">
    <property type="entry name" value="Lysozyme-like"/>
    <property type="match status" value="1"/>
</dbReference>
<gene>
    <name evidence="3" type="ORF">DV701_05110</name>
</gene>
<feature type="domain" description="LysM" evidence="2">
    <location>
        <begin position="177"/>
        <end position="221"/>
    </location>
</feature>
<feature type="region of interest" description="Disordered" evidence="1">
    <location>
        <begin position="287"/>
        <end position="324"/>
    </location>
</feature>
<dbReference type="AlphaFoldDB" id="A0A345NKM3"/>
<dbReference type="EMBL" id="CP031229">
    <property type="protein sequence ID" value="AXH95581.1"/>
    <property type="molecule type" value="Genomic_DNA"/>
</dbReference>
<proteinExistence type="predicted"/>
<keyword evidence="4" id="KW-1185">Reference proteome</keyword>
<evidence type="ECO:0000256" key="1">
    <source>
        <dbReference type="SAM" id="MobiDB-lite"/>
    </source>
</evidence>
<dbReference type="Proteomes" id="UP000253790">
    <property type="component" value="Chromosome"/>
</dbReference>
<reference evidence="3 4" key="1">
    <citation type="submission" date="2018-07" db="EMBL/GenBank/DDBJ databases">
        <title>Complete genome sequencing of Ornithinimicrobium sp. AMA3305.</title>
        <authorList>
            <person name="Bae J.-W."/>
        </authorList>
    </citation>
    <scope>NUCLEOTIDE SEQUENCE [LARGE SCALE GENOMIC DNA]</scope>
    <source>
        <strain evidence="3 4">AMA3305</strain>
    </source>
</reference>
<dbReference type="CDD" id="cd00118">
    <property type="entry name" value="LysM"/>
    <property type="match status" value="3"/>
</dbReference>
<dbReference type="PANTHER" id="PTHR33734">
    <property type="entry name" value="LYSM DOMAIN-CONTAINING GPI-ANCHORED PROTEIN 2"/>
    <property type="match status" value="1"/>
</dbReference>
<feature type="region of interest" description="Disordered" evidence="1">
    <location>
        <begin position="225"/>
        <end position="255"/>
    </location>
</feature>